<dbReference type="PROSITE" id="PS50102">
    <property type="entry name" value="RRM"/>
    <property type="match status" value="1"/>
</dbReference>
<accession>A0A1R2CGD0</accession>
<evidence type="ECO:0000256" key="1">
    <source>
        <dbReference type="PROSITE-ProRule" id="PRU00176"/>
    </source>
</evidence>
<dbReference type="GO" id="GO:0003723">
    <property type="term" value="F:RNA binding"/>
    <property type="evidence" value="ECO:0007669"/>
    <property type="project" value="UniProtKB-UniRule"/>
</dbReference>
<dbReference type="SMART" id="SM00360">
    <property type="entry name" value="RRM"/>
    <property type="match status" value="1"/>
</dbReference>
<gene>
    <name evidence="4" type="ORF">SteCoe_10093</name>
</gene>
<dbReference type="InterPro" id="IPR000504">
    <property type="entry name" value="RRM_dom"/>
</dbReference>
<dbReference type="OrthoDB" id="326038at2759"/>
<keyword evidence="5" id="KW-1185">Reference proteome</keyword>
<evidence type="ECO:0000259" key="3">
    <source>
        <dbReference type="PROSITE" id="PS50102"/>
    </source>
</evidence>
<sequence>MKVLVENLPPGITAEALRKEFQRVGSCKVELQGSKASIDYLDIVFASEAIRIFNGQNFCGNKISVKKEEDFVINLSQKRSRSPEKQVLTLLPTSKTISLTNNRPHQETQISGNIYLGGSSGNKPVSGQILLNNSMTKTSQNTNQVVKEHKSEIKEESVKEPIKIAKIETFVVKDEVKTGEEIKGKKEEVKGKIEEVKRQKEEVKGKKEEAKVEKVKVEVKEKEKNEVKEDNIMIEFEGSKFMKTADENKLHCIACDKEFTKKSLKAHVASKVHKNFIQ</sequence>
<evidence type="ECO:0000313" key="5">
    <source>
        <dbReference type="Proteomes" id="UP000187209"/>
    </source>
</evidence>
<feature type="domain" description="RRM" evidence="3">
    <location>
        <begin position="1"/>
        <end position="70"/>
    </location>
</feature>
<dbReference type="Proteomes" id="UP000187209">
    <property type="component" value="Unassembled WGS sequence"/>
</dbReference>
<dbReference type="AlphaFoldDB" id="A0A1R2CGD0"/>
<dbReference type="Gene3D" id="3.30.70.330">
    <property type="match status" value="1"/>
</dbReference>
<dbReference type="EMBL" id="MPUH01000161">
    <property type="protein sequence ID" value="OMJ88025.1"/>
    <property type="molecule type" value="Genomic_DNA"/>
</dbReference>
<dbReference type="SUPFAM" id="SSF54928">
    <property type="entry name" value="RNA-binding domain, RBD"/>
    <property type="match status" value="1"/>
</dbReference>
<evidence type="ECO:0000313" key="4">
    <source>
        <dbReference type="EMBL" id="OMJ88025.1"/>
    </source>
</evidence>
<organism evidence="4 5">
    <name type="scientific">Stentor coeruleus</name>
    <dbReference type="NCBI Taxonomy" id="5963"/>
    <lineage>
        <taxon>Eukaryota</taxon>
        <taxon>Sar</taxon>
        <taxon>Alveolata</taxon>
        <taxon>Ciliophora</taxon>
        <taxon>Postciliodesmatophora</taxon>
        <taxon>Heterotrichea</taxon>
        <taxon>Heterotrichida</taxon>
        <taxon>Stentoridae</taxon>
        <taxon>Stentor</taxon>
    </lineage>
</organism>
<evidence type="ECO:0000256" key="2">
    <source>
        <dbReference type="SAM" id="Coils"/>
    </source>
</evidence>
<feature type="coiled-coil region" evidence="2">
    <location>
        <begin position="179"/>
        <end position="225"/>
    </location>
</feature>
<protein>
    <recommendedName>
        <fullName evidence="3">RRM domain-containing protein</fullName>
    </recommendedName>
</protein>
<name>A0A1R2CGD0_9CILI</name>
<dbReference type="Pfam" id="PF00076">
    <property type="entry name" value="RRM_1"/>
    <property type="match status" value="1"/>
</dbReference>
<reference evidence="4 5" key="1">
    <citation type="submission" date="2016-11" db="EMBL/GenBank/DDBJ databases">
        <title>The macronuclear genome of Stentor coeruleus: a giant cell with tiny introns.</title>
        <authorList>
            <person name="Slabodnick M."/>
            <person name="Ruby J.G."/>
            <person name="Reiff S.B."/>
            <person name="Swart E.C."/>
            <person name="Gosai S."/>
            <person name="Prabakaran S."/>
            <person name="Witkowska E."/>
            <person name="Larue G.E."/>
            <person name="Fisher S."/>
            <person name="Freeman R.M."/>
            <person name="Gunawardena J."/>
            <person name="Chu W."/>
            <person name="Stover N.A."/>
            <person name="Gregory B.D."/>
            <person name="Nowacki M."/>
            <person name="Derisi J."/>
            <person name="Roy S.W."/>
            <person name="Marshall W.F."/>
            <person name="Sood P."/>
        </authorList>
    </citation>
    <scope>NUCLEOTIDE SEQUENCE [LARGE SCALE GENOMIC DNA]</scope>
    <source>
        <strain evidence="4">WM001</strain>
    </source>
</reference>
<comment type="caution">
    <text evidence="4">The sequence shown here is derived from an EMBL/GenBank/DDBJ whole genome shotgun (WGS) entry which is preliminary data.</text>
</comment>
<proteinExistence type="predicted"/>
<keyword evidence="1" id="KW-0694">RNA-binding</keyword>
<keyword evidence="2" id="KW-0175">Coiled coil</keyword>
<dbReference type="InterPro" id="IPR035979">
    <property type="entry name" value="RBD_domain_sf"/>
</dbReference>
<dbReference type="InterPro" id="IPR012677">
    <property type="entry name" value="Nucleotide-bd_a/b_plait_sf"/>
</dbReference>
<dbReference type="CDD" id="cd00590">
    <property type="entry name" value="RRM_SF"/>
    <property type="match status" value="1"/>
</dbReference>